<name>A0A367FZ86_9FIRM</name>
<dbReference type="AlphaFoldDB" id="A0A367FZ86"/>
<accession>A0A367FZ86</accession>
<feature type="transmembrane region" description="Helical" evidence="1">
    <location>
        <begin position="36"/>
        <end position="53"/>
    </location>
</feature>
<dbReference type="Proteomes" id="UP000253208">
    <property type="component" value="Unassembled WGS sequence"/>
</dbReference>
<evidence type="ECO:0000313" key="2">
    <source>
        <dbReference type="EMBL" id="RCH43685.1"/>
    </source>
</evidence>
<organism evidence="2 3">
    <name type="scientific">Blautia obeum</name>
    <dbReference type="NCBI Taxonomy" id="40520"/>
    <lineage>
        <taxon>Bacteria</taxon>
        <taxon>Bacillati</taxon>
        <taxon>Bacillota</taxon>
        <taxon>Clostridia</taxon>
        <taxon>Lachnospirales</taxon>
        <taxon>Lachnospiraceae</taxon>
        <taxon>Blautia</taxon>
    </lineage>
</organism>
<keyword evidence="1" id="KW-0472">Membrane</keyword>
<evidence type="ECO:0000313" key="3">
    <source>
        <dbReference type="Proteomes" id="UP000253208"/>
    </source>
</evidence>
<gene>
    <name evidence="2" type="ORF">C4886_09730</name>
</gene>
<dbReference type="EMBL" id="PSQG01000012">
    <property type="protein sequence ID" value="RCH43685.1"/>
    <property type="molecule type" value="Genomic_DNA"/>
</dbReference>
<keyword evidence="1" id="KW-1133">Transmembrane helix</keyword>
<sequence>MEKIKLLLDTEEQNPYSVFQIWCVTDKQALTSHKCYYFYLTFMGVGVFFCCPLKRFPLQNVERKGERT</sequence>
<reference evidence="2 3" key="1">
    <citation type="submission" date="2018-02" db="EMBL/GenBank/DDBJ databases">
        <title>Complete genome sequencing of Faecalibacterium prausnitzii strains isolated from the human gut.</title>
        <authorList>
            <person name="Fitzgerald B.C."/>
            <person name="Shkoporov A.N."/>
            <person name="Ross P.R."/>
            <person name="Hill C."/>
        </authorList>
    </citation>
    <scope>NUCLEOTIDE SEQUENCE [LARGE SCALE GENOMIC DNA]</scope>
    <source>
        <strain evidence="2 3">APC942/31-1</strain>
    </source>
</reference>
<comment type="caution">
    <text evidence="2">The sequence shown here is derived from an EMBL/GenBank/DDBJ whole genome shotgun (WGS) entry which is preliminary data.</text>
</comment>
<protein>
    <submittedName>
        <fullName evidence="2">Uncharacterized protein</fullName>
    </submittedName>
</protein>
<evidence type="ECO:0000256" key="1">
    <source>
        <dbReference type="SAM" id="Phobius"/>
    </source>
</evidence>
<proteinExistence type="predicted"/>
<keyword evidence="1" id="KW-0812">Transmembrane</keyword>